<keyword evidence="4" id="KW-0547">Nucleotide-binding</keyword>
<comment type="caution">
    <text evidence="7">The sequence shown here is derived from an EMBL/GenBank/DDBJ whole genome shotgun (WGS) entry which is preliminary data.</text>
</comment>
<dbReference type="Pfam" id="PF12637">
    <property type="entry name" value="TSCPD"/>
    <property type="match status" value="1"/>
</dbReference>
<dbReference type="NCBIfam" id="TIGR03905">
    <property type="entry name" value="TIGR03905_4_Cys"/>
    <property type="match status" value="1"/>
</dbReference>
<evidence type="ECO:0000259" key="6">
    <source>
        <dbReference type="Pfam" id="PF12637"/>
    </source>
</evidence>
<proteinExistence type="inferred from homology"/>
<dbReference type="RefSeq" id="WP_283830631.1">
    <property type="nucleotide sequence ID" value="NZ_JASJEU010000003.1"/>
</dbReference>
<evidence type="ECO:0000313" key="7">
    <source>
        <dbReference type="EMBL" id="MDJ1649300.1"/>
    </source>
</evidence>
<keyword evidence="8" id="KW-1185">Reference proteome</keyword>
<feature type="domain" description="TSCPD" evidence="6">
    <location>
        <begin position="4"/>
        <end position="78"/>
    </location>
</feature>
<evidence type="ECO:0000313" key="8">
    <source>
        <dbReference type="Proteomes" id="UP001232750"/>
    </source>
</evidence>
<evidence type="ECO:0000256" key="1">
    <source>
        <dbReference type="ARBA" id="ARBA00007405"/>
    </source>
</evidence>
<organism evidence="7 8">
    <name type="scientific">Gordonibacter faecis</name>
    <dbReference type="NCBI Taxonomy" id="3047475"/>
    <lineage>
        <taxon>Bacteria</taxon>
        <taxon>Bacillati</taxon>
        <taxon>Actinomycetota</taxon>
        <taxon>Coriobacteriia</taxon>
        <taxon>Eggerthellales</taxon>
        <taxon>Eggerthellaceae</taxon>
        <taxon>Gordonibacter</taxon>
    </lineage>
</organism>
<dbReference type="Proteomes" id="UP001232750">
    <property type="component" value="Unassembled WGS sequence"/>
</dbReference>
<evidence type="ECO:0000256" key="2">
    <source>
        <dbReference type="ARBA" id="ARBA00012274"/>
    </source>
</evidence>
<dbReference type="InterPro" id="IPR023806">
    <property type="entry name" value="CHP03905"/>
</dbReference>
<protein>
    <recommendedName>
        <fullName evidence="2">ribonucleoside-diphosphate reductase</fullName>
        <ecNumber evidence="2">1.17.4.1</ecNumber>
    </recommendedName>
</protein>
<comment type="similarity">
    <text evidence="1">Belongs to the ribonucleoside diphosphate reductase class-2 family.</text>
</comment>
<gene>
    <name evidence="7" type="ORF">QNJ86_00650</name>
</gene>
<name>A0ABT7DIF1_9ACTN</name>
<keyword evidence="3" id="KW-0237">DNA synthesis</keyword>
<evidence type="ECO:0000256" key="3">
    <source>
        <dbReference type="ARBA" id="ARBA00022634"/>
    </source>
</evidence>
<sequence>MYTYTPRGVCSRAIHIELDGDTIQHIDFVGGCDGNLKAVSKLVQGKSVDEVAALLEGNTCGRRSTSCADQLVRGLRAAQAAV</sequence>
<dbReference type="EC" id="1.17.4.1" evidence="2"/>
<reference evidence="7 8" key="1">
    <citation type="submission" date="2023-05" db="EMBL/GenBank/DDBJ databases">
        <title>Gordonibacter KGMB12511T sp. nov., isolated from faeces of healthy Korean.</title>
        <authorList>
            <person name="Kim H.S."/>
            <person name="Kim J.-S."/>
            <person name="Suh M.K."/>
            <person name="Eom M.K."/>
            <person name="Do H.E."/>
            <person name="Lee J.-S."/>
        </authorList>
    </citation>
    <scope>NUCLEOTIDE SEQUENCE [LARGE SCALE GENOMIC DNA]</scope>
    <source>
        <strain evidence="7 8">KGMB12511</strain>
    </source>
</reference>
<dbReference type="InterPro" id="IPR024434">
    <property type="entry name" value="TSCPD_dom"/>
</dbReference>
<evidence type="ECO:0000256" key="4">
    <source>
        <dbReference type="ARBA" id="ARBA00022741"/>
    </source>
</evidence>
<evidence type="ECO:0000256" key="5">
    <source>
        <dbReference type="ARBA" id="ARBA00047754"/>
    </source>
</evidence>
<comment type="catalytic activity">
    <reaction evidence="5">
        <text>a 2'-deoxyribonucleoside 5'-diphosphate + [thioredoxin]-disulfide + H2O = a ribonucleoside 5'-diphosphate + [thioredoxin]-dithiol</text>
        <dbReference type="Rhea" id="RHEA:23252"/>
        <dbReference type="Rhea" id="RHEA-COMP:10698"/>
        <dbReference type="Rhea" id="RHEA-COMP:10700"/>
        <dbReference type="ChEBI" id="CHEBI:15377"/>
        <dbReference type="ChEBI" id="CHEBI:29950"/>
        <dbReference type="ChEBI" id="CHEBI:50058"/>
        <dbReference type="ChEBI" id="CHEBI:57930"/>
        <dbReference type="ChEBI" id="CHEBI:73316"/>
        <dbReference type="EC" id="1.17.4.1"/>
    </reaction>
</comment>
<dbReference type="EMBL" id="JASJEU010000003">
    <property type="protein sequence ID" value="MDJ1649300.1"/>
    <property type="molecule type" value="Genomic_DNA"/>
</dbReference>
<accession>A0ABT7DIF1</accession>